<keyword evidence="9" id="KW-1185">Reference proteome</keyword>
<keyword evidence="5" id="KW-0539">Nucleus</keyword>
<evidence type="ECO:0000259" key="7">
    <source>
        <dbReference type="PROSITE" id="PS50217"/>
    </source>
</evidence>
<feature type="region of interest" description="Disordered" evidence="6">
    <location>
        <begin position="1"/>
        <end position="54"/>
    </location>
</feature>
<keyword evidence="3" id="KW-0238">DNA-binding</keyword>
<dbReference type="InterPro" id="IPR004827">
    <property type="entry name" value="bZIP"/>
</dbReference>
<comment type="caution">
    <text evidence="8">The sequence shown here is derived from an EMBL/GenBank/DDBJ whole genome shotgun (WGS) entry which is preliminary data.</text>
</comment>
<evidence type="ECO:0000256" key="5">
    <source>
        <dbReference type="ARBA" id="ARBA00023242"/>
    </source>
</evidence>
<dbReference type="PROSITE" id="PS50217">
    <property type="entry name" value="BZIP"/>
    <property type="match status" value="1"/>
</dbReference>
<name>A0A834X3I6_9FABA</name>
<dbReference type="Pfam" id="PF00170">
    <property type="entry name" value="bZIP_1"/>
    <property type="match status" value="1"/>
</dbReference>
<reference evidence="8" key="1">
    <citation type="submission" date="2020-09" db="EMBL/GenBank/DDBJ databases">
        <title>Genome-Enabled Discovery of Anthraquinone Biosynthesis in Senna tora.</title>
        <authorList>
            <person name="Kang S.-H."/>
            <person name="Pandey R.P."/>
            <person name="Lee C.-M."/>
            <person name="Sim J.-S."/>
            <person name="Jeong J.-T."/>
            <person name="Choi B.-S."/>
            <person name="Jung M."/>
            <person name="Ginzburg D."/>
            <person name="Zhao K."/>
            <person name="Won S.Y."/>
            <person name="Oh T.-J."/>
            <person name="Yu Y."/>
            <person name="Kim N.-H."/>
            <person name="Lee O.R."/>
            <person name="Lee T.-H."/>
            <person name="Bashyal P."/>
            <person name="Kim T.-S."/>
            <person name="Lee W.-H."/>
            <person name="Kawkins C."/>
            <person name="Kim C.-K."/>
            <person name="Kim J.S."/>
            <person name="Ahn B.O."/>
            <person name="Rhee S.Y."/>
            <person name="Sohng J.K."/>
        </authorList>
    </citation>
    <scope>NUCLEOTIDE SEQUENCE</scope>
    <source>
        <tissue evidence="8">Leaf</tissue>
    </source>
</reference>
<dbReference type="SMART" id="SM00338">
    <property type="entry name" value="BRLZ"/>
    <property type="match status" value="1"/>
</dbReference>
<protein>
    <submittedName>
        <fullName evidence="8">BZIP transcription factor 44</fullName>
    </submittedName>
</protein>
<evidence type="ECO:0000256" key="4">
    <source>
        <dbReference type="ARBA" id="ARBA00023163"/>
    </source>
</evidence>
<dbReference type="PANTHER" id="PTHR45764:SF38">
    <property type="entry name" value="BZIP TRANSCRIPTION FACTOR 44"/>
    <property type="match status" value="1"/>
</dbReference>
<dbReference type="GO" id="GO:0000976">
    <property type="term" value="F:transcription cis-regulatory region binding"/>
    <property type="evidence" value="ECO:0007669"/>
    <property type="project" value="TreeGrafter"/>
</dbReference>
<dbReference type="SUPFAM" id="SSF57959">
    <property type="entry name" value="Leucine zipper domain"/>
    <property type="match status" value="1"/>
</dbReference>
<evidence type="ECO:0000313" key="9">
    <source>
        <dbReference type="Proteomes" id="UP000634136"/>
    </source>
</evidence>
<organism evidence="8 9">
    <name type="scientific">Senna tora</name>
    <dbReference type="NCBI Taxonomy" id="362788"/>
    <lineage>
        <taxon>Eukaryota</taxon>
        <taxon>Viridiplantae</taxon>
        <taxon>Streptophyta</taxon>
        <taxon>Embryophyta</taxon>
        <taxon>Tracheophyta</taxon>
        <taxon>Spermatophyta</taxon>
        <taxon>Magnoliopsida</taxon>
        <taxon>eudicotyledons</taxon>
        <taxon>Gunneridae</taxon>
        <taxon>Pentapetalae</taxon>
        <taxon>rosids</taxon>
        <taxon>fabids</taxon>
        <taxon>Fabales</taxon>
        <taxon>Fabaceae</taxon>
        <taxon>Caesalpinioideae</taxon>
        <taxon>Cassia clade</taxon>
        <taxon>Senna</taxon>
    </lineage>
</organism>
<evidence type="ECO:0000256" key="3">
    <source>
        <dbReference type="ARBA" id="ARBA00023125"/>
    </source>
</evidence>
<proteinExistence type="predicted"/>
<dbReference type="PROSITE" id="PS00036">
    <property type="entry name" value="BZIP_BASIC"/>
    <property type="match status" value="1"/>
</dbReference>
<dbReference type="CDD" id="cd14702">
    <property type="entry name" value="bZIP_plant_GBF1"/>
    <property type="match status" value="1"/>
</dbReference>
<accession>A0A834X3I6</accession>
<dbReference type="FunFam" id="1.20.5.170:FF:000020">
    <property type="entry name" value="BZIP transcription factor"/>
    <property type="match status" value="1"/>
</dbReference>
<dbReference type="Proteomes" id="UP000634136">
    <property type="component" value="Unassembled WGS sequence"/>
</dbReference>
<dbReference type="GO" id="GO:0003700">
    <property type="term" value="F:DNA-binding transcription factor activity"/>
    <property type="evidence" value="ECO:0007669"/>
    <property type="project" value="InterPro"/>
</dbReference>
<evidence type="ECO:0000256" key="2">
    <source>
        <dbReference type="ARBA" id="ARBA00023015"/>
    </source>
</evidence>
<dbReference type="GO" id="GO:0046982">
    <property type="term" value="F:protein heterodimerization activity"/>
    <property type="evidence" value="ECO:0007669"/>
    <property type="project" value="UniProtKB-ARBA"/>
</dbReference>
<dbReference type="AlphaFoldDB" id="A0A834X3I6"/>
<dbReference type="OrthoDB" id="551672at2759"/>
<dbReference type="InterPro" id="IPR045314">
    <property type="entry name" value="bZIP_plant_GBF1"/>
</dbReference>
<sequence>MASPSGSGASSGCSSSYLQNSGSEGDVQHHIMEERKRKRMVSNRESARRSRMRKQQHLDDLVVQIGQLKKENSQIITSMDITTKLYLDIEGENAILRVQMAELSNRLHSLNQIIQYINSRNYLFGDTHINDFGFINPCNFVSVNQPIMASADMFIDDEEEDGNKWKRKEDGDVGWGIIKSF</sequence>
<keyword evidence="2" id="KW-0805">Transcription regulation</keyword>
<evidence type="ECO:0000256" key="1">
    <source>
        <dbReference type="ARBA" id="ARBA00004123"/>
    </source>
</evidence>
<dbReference type="PANTHER" id="PTHR45764">
    <property type="entry name" value="BZIP TRANSCRIPTION FACTOR 44"/>
    <property type="match status" value="1"/>
</dbReference>
<comment type="subcellular location">
    <subcellularLocation>
        <location evidence="1">Nucleus</location>
    </subcellularLocation>
</comment>
<feature type="compositionally biased region" description="Low complexity" evidence="6">
    <location>
        <begin position="1"/>
        <end position="16"/>
    </location>
</feature>
<evidence type="ECO:0000313" key="8">
    <source>
        <dbReference type="EMBL" id="KAF7836952.1"/>
    </source>
</evidence>
<evidence type="ECO:0000256" key="6">
    <source>
        <dbReference type="SAM" id="MobiDB-lite"/>
    </source>
</evidence>
<dbReference type="GO" id="GO:0005634">
    <property type="term" value="C:nucleus"/>
    <property type="evidence" value="ECO:0007669"/>
    <property type="project" value="UniProtKB-SubCell"/>
</dbReference>
<feature type="compositionally biased region" description="Basic and acidic residues" evidence="6">
    <location>
        <begin position="26"/>
        <end position="35"/>
    </location>
</feature>
<dbReference type="EMBL" id="JAAIUW010000003">
    <property type="protein sequence ID" value="KAF7836952.1"/>
    <property type="molecule type" value="Genomic_DNA"/>
</dbReference>
<keyword evidence="4" id="KW-0804">Transcription</keyword>
<dbReference type="GO" id="GO:0045893">
    <property type="term" value="P:positive regulation of DNA-templated transcription"/>
    <property type="evidence" value="ECO:0007669"/>
    <property type="project" value="TreeGrafter"/>
</dbReference>
<gene>
    <name evidence="8" type="ORF">G2W53_005434</name>
</gene>
<dbReference type="InterPro" id="IPR046347">
    <property type="entry name" value="bZIP_sf"/>
</dbReference>
<dbReference type="Gene3D" id="1.20.5.170">
    <property type="match status" value="1"/>
</dbReference>
<feature type="domain" description="BZIP" evidence="7">
    <location>
        <begin position="33"/>
        <end position="75"/>
    </location>
</feature>